<dbReference type="OrthoDB" id="7836355at2759"/>
<feature type="chain" id="PRO_5002792571" description="BPTI/Kunitz inhibitor domain-containing protein" evidence="1">
    <location>
        <begin position="27"/>
        <end position="121"/>
    </location>
</feature>
<keyword evidence="1" id="KW-0732">Signal</keyword>
<dbReference type="EMBL" id="CH954180">
    <property type="protein sequence ID" value="EDV47012.1"/>
    <property type="molecule type" value="Genomic_DNA"/>
</dbReference>
<feature type="signal peptide" evidence="1">
    <location>
        <begin position="1"/>
        <end position="26"/>
    </location>
</feature>
<dbReference type="KEGG" id="der:6550827"/>
<dbReference type="AlphaFoldDB" id="B3NTK8"/>
<proteinExistence type="predicted"/>
<gene>
    <name evidence="2" type="primary">Dere\GG17883</name>
    <name evidence="2" type="synonym">dere_GLEANR_2772</name>
    <name evidence="2" type="synonym">GG17883</name>
    <name evidence="2" type="ORF">Dere_GG17883</name>
</gene>
<organism evidence="2 3">
    <name type="scientific">Drosophila erecta</name>
    <name type="common">Fruit fly</name>
    <dbReference type="NCBI Taxonomy" id="7220"/>
    <lineage>
        <taxon>Eukaryota</taxon>
        <taxon>Metazoa</taxon>
        <taxon>Ecdysozoa</taxon>
        <taxon>Arthropoda</taxon>
        <taxon>Hexapoda</taxon>
        <taxon>Insecta</taxon>
        <taxon>Pterygota</taxon>
        <taxon>Neoptera</taxon>
        <taxon>Endopterygota</taxon>
        <taxon>Diptera</taxon>
        <taxon>Brachycera</taxon>
        <taxon>Muscomorpha</taxon>
        <taxon>Ephydroidea</taxon>
        <taxon>Drosophilidae</taxon>
        <taxon>Drosophila</taxon>
        <taxon>Sophophora</taxon>
    </lineage>
</organism>
<evidence type="ECO:0000256" key="1">
    <source>
        <dbReference type="SAM" id="SignalP"/>
    </source>
</evidence>
<dbReference type="PhylomeDB" id="B3NTK8"/>
<name>B3NTK8_DROER</name>
<evidence type="ECO:0000313" key="2">
    <source>
        <dbReference type="EMBL" id="EDV47012.1"/>
    </source>
</evidence>
<dbReference type="Proteomes" id="UP000008711">
    <property type="component" value="Unassembled WGS sequence"/>
</dbReference>
<evidence type="ECO:0008006" key="4">
    <source>
        <dbReference type="Google" id="ProtNLM"/>
    </source>
</evidence>
<accession>B3NTK8</accession>
<keyword evidence="3" id="KW-1185">Reference proteome</keyword>
<reference evidence="2 3" key="2">
    <citation type="journal article" date="2008" name="Bioinformatics">
        <title>Assembly reconciliation.</title>
        <authorList>
            <person name="Zimin A.V."/>
            <person name="Smith D.R."/>
            <person name="Sutton G."/>
            <person name="Yorke J.A."/>
        </authorList>
    </citation>
    <scope>NUCLEOTIDE SEQUENCE [LARGE SCALE GENOMIC DNA]</scope>
    <source>
        <strain evidence="2 3">TSC#14021-0224.01</strain>
    </source>
</reference>
<protein>
    <recommendedName>
        <fullName evidence="4">BPTI/Kunitz inhibitor domain-containing protein</fullName>
    </recommendedName>
</protein>
<dbReference type="HOGENOM" id="CLU_2040474_0_0_1"/>
<evidence type="ECO:0000313" key="3">
    <source>
        <dbReference type="Proteomes" id="UP000008711"/>
    </source>
</evidence>
<reference evidence="2 3" key="1">
    <citation type="journal article" date="2007" name="Nature">
        <title>Evolution of genes and genomes on the Drosophila phylogeny.</title>
        <authorList>
            <consortium name="Drosophila 12 Genomes Consortium"/>
            <person name="Clark A.G."/>
            <person name="Eisen M.B."/>
            <person name="Smith D.R."/>
            <person name="Bergman C.M."/>
            <person name="Oliver B."/>
            <person name="Markow T.A."/>
            <person name="Kaufman T.C."/>
            <person name="Kellis M."/>
            <person name="Gelbart W."/>
            <person name="Iyer V.N."/>
            <person name="Pollard D.A."/>
            <person name="Sackton T.B."/>
            <person name="Larracuente A.M."/>
            <person name="Singh N.D."/>
            <person name="Abad J.P."/>
            <person name="Abt D.N."/>
            <person name="Adryan B."/>
            <person name="Aguade M."/>
            <person name="Akashi H."/>
            <person name="Anderson W.W."/>
            <person name="Aquadro C.F."/>
            <person name="Ardell D.H."/>
            <person name="Arguello R."/>
            <person name="Artieri C.G."/>
            <person name="Barbash D.A."/>
            <person name="Barker D."/>
            <person name="Barsanti P."/>
            <person name="Batterham P."/>
            <person name="Batzoglou S."/>
            <person name="Begun D."/>
            <person name="Bhutkar A."/>
            <person name="Blanco E."/>
            <person name="Bosak S.A."/>
            <person name="Bradley R.K."/>
            <person name="Brand A.D."/>
            <person name="Brent M.R."/>
            <person name="Brooks A.N."/>
            <person name="Brown R.H."/>
            <person name="Butlin R.K."/>
            <person name="Caggese C."/>
            <person name="Calvi B.R."/>
            <person name="Bernardo de Carvalho A."/>
            <person name="Caspi A."/>
            <person name="Castrezana S."/>
            <person name="Celniker S.E."/>
            <person name="Chang J.L."/>
            <person name="Chapple C."/>
            <person name="Chatterji S."/>
            <person name="Chinwalla A."/>
            <person name="Civetta A."/>
            <person name="Clifton S.W."/>
            <person name="Comeron J.M."/>
            <person name="Costello J.C."/>
            <person name="Coyne J.A."/>
            <person name="Daub J."/>
            <person name="David R.G."/>
            <person name="Delcher A.L."/>
            <person name="Delehaunty K."/>
            <person name="Do C.B."/>
            <person name="Ebling H."/>
            <person name="Edwards K."/>
            <person name="Eickbush T."/>
            <person name="Evans J.D."/>
            <person name="Filipski A."/>
            <person name="Findeiss S."/>
            <person name="Freyhult E."/>
            <person name="Fulton L."/>
            <person name="Fulton R."/>
            <person name="Garcia A.C."/>
            <person name="Gardiner A."/>
            <person name="Garfield D.A."/>
            <person name="Garvin B.E."/>
            <person name="Gibson G."/>
            <person name="Gilbert D."/>
            <person name="Gnerre S."/>
            <person name="Godfrey J."/>
            <person name="Good R."/>
            <person name="Gotea V."/>
            <person name="Gravely B."/>
            <person name="Greenberg A.J."/>
            <person name="Griffiths-Jones S."/>
            <person name="Gross S."/>
            <person name="Guigo R."/>
            <person name="Gustafson E.A."/>
            <person name="Haerty W."/>
            <person name="Hahn M.W."/>
            <person name="Halligan D.L."/>
            <person name="Halpern A.L."/>
            <person name="Halter G.M."/>
            <person name="Han M.V."/>
            <person name="Heger A."/>
            <person name="Hillier L."/>
            <person name="Hinrichs A.S."/>
            <person name="Holmes I."/>
            <person name="Hoskins R.A."/>
            <person name="Hubisz M.J."/>
            <person name="Hultmark D."/>
            <person name="Huntley M.A."/>
            <person name="Jaffe D.B."/>
            <person name="Jagadeeshan S."/>
            <person name="Jeck W.R."/>
            <person name="Johnson J."/>
            <person name="Jones C.D."/>
            <person name="Jordan W.C."/>
            <person name="Karpen G.H."/>
            <person name="Kataoka E."/>
            <person name="Keightley P.D."/>
            <person name="Kheradpour P."/>
            <person name="Kirkness E.F."/>
            <person name="Koerich L.B."/>
            <person name="Kristiansen K."/>
            <person name="Kudrna D."/>
            <person name="Kulathinal R.J."/>
            <person name="Kumar S."/>
            <person name="Kwok R."/>
            <person name="Lander E."/>
            <person name="Langley C.H."/>
            <person name="Lapoint R."/>
            <person name="Lazzaro B.P."/>
            <person name="Lee S.J."/>
            <person name="Levesque L."/>
            <person name="Li R."/>
            <person name="Lin C.F."/>
            <person name="Lin M.F."/>
            <person name="Lindblad-Toh K."/>
            <person name="Llopart A."/>
            <person name="Long M."/>
            <person name="Low L."/>
            <person name="Lozovsky E."/>
            <person name="Lu J."/>
            <person name="Luo M."/>
            <person name="Machado C.A."/>
            <person name="Makalowski W."/>
            <person name="Marzo M."/>
            <person name="Matsuda M."/>
            <person name="Matzkin L."/>
            <person name="McAllister B."/>
            <person name="McBride C.S."/>
            <person name="McKernan B."/>
            <person name="McKernan K."/>
            <person name="Mendez-Lago M."/>
            <person name="Minx P."/>
            <person name="Mollenhauer M.U."/>
            <person name="Montooth K."/>
            <person name="Mount S.M."/>
            <person name="Mu X."/>
            <person name="Myers E."/>
            <person name="Negre B."/>
            <person name="Newfeld S."/>
            <person name="Nielsen R."/>
            <person name="Noor M.A."/>
            <person name="O'Grady P."/>
            <person name="Pachter L."/>
            <person name="Papaceit M."/>
            <person name="Parisi M.J."/>
            <person name="Parisi M."/>
            <person name="Parts L."/>
            <person name="Pedersen J.S."/>
            <person name="Pesole G."/>
            <person name="Phillippy A.M."/>
            <person name="Ponting C.P."/>
            <person name="Pop M."/>
            <person name="Porcelli D."/>
            <person name="Powell J.R."/>
            <person name="Prohaska S."/>
            <person name="Pruitt K."/>
            <person name="Puig M."/>
            <person name="Quesneville H."/>
            <person name="Ram K.R."/>
            <person name="Rand D."/>
            <person name="Rasmussen M.D."/>
            <person name="Reed L.K."/>
            <person name="Reenan R."/>
            <person name="Reily A."/>
            <person name="Remington K.A."/>
            <person name="Rieger T.T."/>
            <person name="Ritchie M.G."/>
            <person name="Robin C."/>
            <person name="Rogers Y.H."/>
            <person name="Rohde C."/>
            <person name="Rozas J."/>
            <person name="Rubenfield M.J."/>
            <person name="Ruiz A."/>
            <person name="Russo S."/>
            <person name="Salzberg S.L."/>
            <person name="Sanchez-Gracia A."/>
            <person name="Saranga D.J."/>
            <person name="Sato H."/>
            <person name="Schaeffer S.W."/>
            <person name="Schatz M.C."/>
            <person name="Schlenke T."/>
            <person name="Schwartz R."/>
            <person name="Segarra C."/>
            <person name="Singh R.S."/>
            <person name="Sirot L."/>
            <person name="Sirota M."/>
            <person name="Sisneros N.B."/>
            <person name="Smith C.D."/>
            <person name="Smith T.F."/>
            <person name="Spieth J."/>
            <person name="Stage D.E."/>
            <person name="Stark A."/>
            <person name="Stephan W."/>
            <person name="Strausberg R.L."/>
            <person name="Strempel S."/>
            <person name="Sturgill D."/>
            <person name="Sutton G."/>
            <person name="Sutton G.G."/>
            <person name="Tao W."/>
            <person name="Teichmann S."/>
            <person name="Tobari Y.N."/>
            <person name="Tomimura Y."/>
            <person name="Tsolas J.M."/>
            <person name="Valente V.L."/>
            <person name="Venter E."/>
            <person name="Venter J.C."/>
            <person name="Vicario S."/>
            <person name="Vieira F.G."/>
            <person name="Vilella A.J."/>
            <person name="Villasante A."/>
            <person name="Walenz B."/>
            <person name="Wang J."/>
            <person name="Wasserman M."/>
            <person name="Watts T."/>
            <person name="Wilson D."/>
            <person name="Wilson R.K."/>
            <person name="Wing R.A."/>
            <person name="Wolfner M.F."/>
            <person name="Wong A."/>
            <person name="Wong G.K."/>
            <person name="Wu C.I."/>
            <person name="Wu G."/>
            <person name="Yamamoto D."/>
            <person name="Yang H.P."/>
            <person name="Yang S.P."/>
            <person name="Yorke J.A."/>
            <person name="Yoshida K."/>
            <person name="Zdobnov E."/>
            <person name="Zhang P."/>
            <person name="Zhang Y."/>
            <person name="Zimin A.V."/>
            <person name="Baldwin J."/>
            <person name="Abdouelleil A."/>
            <person name="Abdulkadir J."/>
            <person name="Abebe A."/>
            <person name="Abera B."/>
            <person name="Abreu J."/>
            <person name="Acer S.C."/>
            <person name="Aftuck L."/>
            <person name="Alexander A."/>
            <person name="An P."/>
            <person name="Anderson E."/>
            <person name="Anderson S."/>
            <person name="Arachi H."/>
            <person name="Azer M."/>
            <person name="Bachantsang P."/>
            <person name="Barry A."/>
            <person name="Bayul T."/>
            <person name="Berlin A."/>
            <person name="Bessette D."/>
            <person name="Bloom T."/>
            <person name="Blye J."/>
            <person name="Boguslavskiy L."/>
            <person name="Bonnet C."/>
            <person name="Boukhgalter B."/>
            <person name="Bourzgui I."/>
            <person name="Brown A."/>
            <person name="Cahill P."/>
            <person name="Channer S."/>
            <person name="Cheshatsang Y."/>
            <person name="Chuda L."/>
            <person name="Citroen M."/>
            <person name="Collymore A."/>
            <person name="Cooke P."/>
            <person name="Costello M."/>
            <person name="D'Aco K."/>
            <person name="Daza R."/>
            <person name="De Haan G."/>
            <person name="DeGray S."/>
            <person name="DeMaso C."/>
            <person name="Dhargay N."/>
            <person name="Dooley K."/>
            <person name="Dooley E."/>
            <person name="Doricent M."/>
            <person name="Dorje P."/>
            <person name="Dorjee K."/>
            <person name="Dupes A."/>
            <person name="Elong R."/>
            <person name="Falk J."/>
            <person name="Farina A."/>
            <person name="Faro S."/>
            <person name="Ferguson D."/>
            <person name="Fisher S."/>
            <person name="Foley C.D."/>
            <person name="Franke A."/>
            <person name="Friedrich D."/>
            <person name="Gadbois L."/>
            <person name="Gearin G."/>
            <person name="Gearin C.R."/>
            <person name="Giannoukos G."/>
            <person name="Goode T."/>
            <person name="Graham J."/>
            <person name="Grandbois E."/>
            <person name="Grewal S."/>
            <person name="Gyaltsen K."/>
            <person name="Hafez N."/>
            <person name="Hagos B."/>
            <person name="Hall J."/>
            <person name="Henson C."/>
            <person name="Hollinger A."/>
            <person name="Honan T."/>
            <person name="Huard M.D."/>
            <person name="Hughes L."/>
            <person name="Hurhula B."/>
            <person name="Husby M.E."/>
            <person name="Kamat A."/>
            <person name="Kanga B."/>
            <person name="Kashin S."/>
            <person name="Khazanovich D."/>
            <person name="Kisner P."/>
            <person name="Lance K."/>
            <person name="Lara M."/>
            <person name="Lee W."/>
            <person name="Lennon N."/>
            <person name="Letendre F."/>
            <person name="LeVine R."/>
            <person name="Lipovsky A."/>
            <person name="Liu X."/>
            <person name="Liu J."/>
            <person name="Liu S."/>
            <person name="Lokyitsang T."/>
            <person name="Lokyitsang Y."/>
            <person name="Lubonja R."/>
            <person name="Lui A."/>
            <person name="MacDonald P."/>
            <person name="Magnisalis V."/>
            <person name="Maru K."/>
            <person name="Matthews C."/>
            <person name="McCusker W."/>
            <person name="McDonough S."/>
            <person name="Mehta T."/>
            <person name="Meldrim J."/>
            <person name="Meneus L."/>
            <person name="Mihai O."/>
            <person name="Mihalev A."/>
            <person name="Mihova T."/>
            <person name="Mittelman R."/>
            <person name="Mlenga V."/>
            <person name="Montmayeur A."/>
            <person name="Mulrain L."/>
            <person name="Navidi A."/>
            <person name="Naylor J."/>
            <person name="Negash T."/>
            <person name="Nguyen T."/>
            <person name="Nguyen N."/>
            <person name="Nicol R."/>
            <person name="Norbu C."/>
            <person name="Norbu N."/>
            <person name="Novod N."/>
            <person name="O'Neill B."/>
            <person name="Osman S."/>
            <person name="Markiewicz E."/>
            <person name="Oyono O.L."/>
            <person name="Patti C."/>
            <person name="Phunkhang P."/>
            <person name="Pierre F."/>
            <person name="Priest M."/>
            <person name="Raghuraman S."/>
            <person name="Rege F."/>
            <person name="Reyes R."/>
            <person name="Rise C."/>
            <person name="Rogov P."/>
            <person name="Ross K."/>
            <person name="Ryan E."/>
            <person name="Settipalli S."/>
            <person name="Shea T."/>
            <person name="Sherpa N."/>
            <person name="Shi L."/>
            <person name="Shih D."/>
            <person name="Sparrow T."/>
            <person name="Spaulding J."/>
            <person name="Stalker J."/>
            <person name="Stange-Thomann N."/>
            <person name="Stavropoulos S."/>
            <person name="Stone C."/>
            <person name="Strader C."/>
            <person name="Tesfaye S."/>
            <person name="Thomson T."/>
            <person name="Thoulutsang Y."/>
            <person name="Thoulutsang D."/>
            <person name="Topham K."/>
            <person name="Topping I."/>
            <person name="Tsamla T."/>
            <person name="Vassiliev H."/>
            <person name="Vo A."/>
            <person name="Wangchuk T."/>
            <person name="Wangdi T."/>
            <person name="Weiand M."/>
            <person name="Wilkinson J."/>
            <person name="Wilson A."/>
            <person name="Yadav S."/>
            <person name="Young G."/>
            <person name="Yu Q."/>
            <person name="Zembek L."/>
            <person name="Zhong D."/>
            <person name="Zimmer A."/>
            <person name="Zwirko Z."/>
            <person name="Jaffe D.B."/>
            <person name="Alvarez P."/>
            <person name="Brockman W."/>
            <person name="Butler J."/>
            <person name="Chin C."/>
            <person name="Gnerre S."/>
            <person name="Grabherr M."/>
            <person name="Kleber M."/>
            <person name="Mauceli E."/>
            <person name="MacCallum I."/>
        </authorList>
    </citation>
    <scope>NUCLEOTIDE SEQUENCE [LARGE SCALE GENOMIC DNA]</scope>
    <source>
        <strain evidence="2 3">TSC#14021-0224.01</strain>
    </source>
</reference>
<dbReference type="OMA" id="RCEHVNG"/>
<sequence>MRQQGVRWCSLVVVVVAIAIRHVSQGISSSDRSFQCLHTRLKGQTNCSPCAQLYVFNRKSGYRRCEHVNGQCYPFRKVFPTARLCESICQPYIRRPTLHEVTTLPPLPIVEPFADSDEEFE</sequence>